<proteinExistence type="predicted"/>
<evidence type="ECO:0000313" key="1">
    <source>
        <dbReference type="EMBL" id="GGX77920.1"/>
    </source>
</evidence>
<comment type="caution">
    <text evidence="1">The sequence shown here is derived from an EMBL/GenBank/DDBJ whole genome shotgun (WGS) entry which is preliminary data.</text>
</comment>
<protein>
    <submittedName>
        <fullName evidence="1">Uncharacterized protein</fullName>
    </submittedName>
</protein>
<sequence length="230" mass="25050">MTTAVELLRTTTGRLAPDPAANRLVPLIARGAARRETLAALALEEREVVAADRRAFLHLAGRPDAGPECAAYFRALAEGEEEAGRRLGPLLTACGADRPGAADAHEPLAGCRAYPAYVAWLALNADPVDVVLALTANFAAWGGYCETVARALRQHYGFDDEACAFFDLFAGPAPDLEHRAQAAVRAGLEAGRVHEDLVHRYGRLLRSYESMFWHTLWETDRERGERTAGR</sequence>
<name>A0A918NL40_9ACTN</name>
<reference evidence="1" key="2">
    <citation type="submission" date="2020-09" db="EMBL/GenBank/DDBJ databases">
        <authorList>
            <person name="Sun Q."/>
            <person name="Ohkuma M."/>
        </authorList>
    </citation>
    <scope>NUCLEOTIDE SEQUENCE</scope>
    <source>
        <strain evidence="1">JCM 4790</strain>
    </source>
</reference>
<dbReference type="Proteomes" id="UP000619244">
    <property type="component" value="Unassembled WGS sequence"/>
</dbReference>
<dbReference type="InterPro" id="IPR016084">
    <property type="entry name" value="Haem_Oase-like_multi-hlx"/>
</dbReference>
<dbReference type="AlphaFoldDB" id="A0A918NL40"/>
<dbReference type="Gene3D" id="1.20.910.10">
    <property type="entry name" value="Heme oxygenase-like"/>
    <property type="match status" value="1"/>
</dbReference>
<dbReference type="RefSeq" id="WP_190191214.1">
    <property type="nucleotide sequence ID" value="NZ_BMVU01000015.1"/>
</dbReference>
<reference evidence="1" key="1">
    <citation type="journal article" date="2014" name="Int. J. Syst. Evol. Microbiol.">
        <title>Complete genome sequence of Corynebacterium casei LMG S-19264T (=DSM 44701T), isolated from a smear-ripened cheese.</title>
        <authorList>
            <consortium name="US DOE Joint Genome Institute (JGI-PGF)"/>
            <person name="Walter F."/>
            <person name="Albersmeier A."/>
            <person name="Kalinowski J."/>
            <person name="Ruckert C."/>
        </authorList>
    </citation>
    <scope>NUCLEOTIDE SEQUENCE</scope>
    <source>
        <strain evidence="1">JCM 4790</strain>
    </source>
</reference>
<organism evidence="1 2">
    <name type="scientific">Streptomyces minutiscleroticus</name>
    <dbReference type="NCBI Taxonomy" id="68238"/>
    <lineage>
        <taxon>Bacteria</taxon>
        <taxon>Bacillati</taxon>
        <taxon>Actinomycetota</taxon>
        <taxon>Actinomycetes</taxon>
        <taxon>Kitasatosporales</taxon>
        <taxon>Streptomycetaceae</taxon>
        <taxon>Streptomyces</taxon>
    </lineage>
</organism>
<keyword evidence="2" id="KW-1185">Reference proteome</keyword>
<dbReference type="EMBL" id="BMVU01000015">
    <property type="protein sequence ID" value="GGX77920.1"/>
    <property type="molecule type" value="Genomic_DNA"/>
</dbReference>
<gene>
    <name evidence="1" type="ORF">GCM10010358_35370</name>
</gene>
<evidence type="ECO:0000313" key="2">
    <source>
        <dbReference type="Proteomes" id="UP000619244"/>
    </source>
</evidence>
<accession>A0A918NL40</accession>
<dbReference type="SUPFAM" id="SSF48613">
    <property type="entry name" value="Heme oxygenase-like"/>
    <property type="match status" value="1"/>
</dbReference>